<accession>A0A1I5V8P3</accession>
<dbReference type="GO" id="GO:0009254">
    <property type="term" value="P:peptidoglycan turnover"/>
    <property type="evidence" value="ECO:0007669"/>
    <property type="project" value="UniProtKB-UniRule"/>
</dbReference>
<keyword evidence="1" id="KW-0547">Nucleotide-binding</keyword>
<dbReference type="PANTHER" id="PTHR30605:SF0">
    <property type="entry name" value="ANHYDRO-N-ACETYLMURAMIC ACID KINASE"/>
    <property type="match status" value="1"/>
</dbReference>
<dbReference type="PANTHER" id="PTHR30605">
    <property type="entry name" value="ANHYDRO-N-ACETYLMURAMIC ACID KINASE"/>
    <property type="match status" value="1"/>
</dbReference>
<reference evidence="3" key="1">
    <citation type="submission" date="2016-10" db="EMBL/GenBank/DDBJ databases">
        <authorList>
            <person name="Varghese N."/>
            <person name="Submissions S."/>
        </authorList>
    </citation>
    <scope>NUCLEOTIDE SEQUENCE [LARGE SCALE GENOMIC DNA]</scope>
    <source>
        <strain evidence="3">P18</strain>
    </source>
</reference>
<dbReference type="InterPro" id="IPR005338">
    <property type="entry name" value="Anhydro_N_Ac-Mur_kinase"/>
</dbReference>
<comment type="function">
    <text evidence="1">Catalyzes the specific phosphorylation of 1,6-anhydro-N-acetylmuramic acid (anhMurNAc) with the simultaneous cleavage of the 1,6-anhydro ring, generating MurNAc-6-P. Is required for the utilization of anhMurNAc either imported from the medium or derived from its own cell wall murein, and thus plays a role in cell wall recycling.</text>
</comment>
<evidence type="ECO:0000313" key="2">
    <source>
        <dbReference type="EMBL" id="SFQ03800.1"/>
    </source>
</evidence>
<dbReference type="NCBIfam" id="NF007148">
    <property type="entry name" value="PRK09585.3-2"/>
    <property type="match status" value="1"/>
</dbReference>
<dbReference type="OrthoDB" id="9763949at2"/>
<dbReference type="Pfam" id="PF03702">
    <property type="entry name" value="AnmK"/>
    <property type="match status" value="1"/>
</dbReference>
<comment type="similarity">
    <text evidence="1">Belongs to the anhydro-N-acetylmuramic acid kinase family.</text>
</comment>
<name>A0A1I5V8P3_9FIRM</name>
<dbReference type="UniPathway" id="UPA00544"/>
<dbReference type="Proteomes" id="UP000182624">
    <property type="component" value="Unassembled WGS sequence"/>
</dbReference>
<dbReference type="SUPFAM" id="SSF53067">
    <property type="entry name" value="Actin-like ATPase domain"/>
    <property type="match status" value="1"/>
</dbReference>
<dbReference type="GO" id="GO:0006040">
    <property type="term" value="P:amino sugar metabolic process"/>
    <property type="evidence" value="ECO:0007669"/>
    <property type="project" value="InterPro"/>
</dbReference>
<dbReference type="CDD" id="cd24050">
    <property type="entry name" value="ASKHA_NBD_ANMK"/>
    <property type="match status" value="1"/>
</dbReference>
<keyword evidence="1 2" id="KW-0418">Kinase</keyword>
<dbReference type="AlphaFoldDB" id="A0A1I5V8P3"/>
<keyword evidence="1" id="KW-0067">ATP-binding</keyword>
<dbReference type="HAMAP" id="MF_01270">
    <property type="entry name" value="AnhMurNAc_kinase"/>
    <property type="match status" value="1"/>
</dbReference>
<comment type="catalytic activity">
    <reaction evidence="1">
        <text>1,6-anhydro-N-acetyl-beta-muramate + ATP + H2O = N-acetyl-D-muramate 6-phosphate + ADP + H(+)</text>
        <dbReference type="Rhea" id="RHEA:24952"/>
        <dbReference type="ChEBI" id="CHEBI:15377"/>
        <dbReference type="ChEBI" id="CHEBI:15378"/>
        <dbReference type="ChEBI" id="CHEBI:30616"/>
        <dbReference type="ChEBI" id="CHEBI:58690"/>
        <dbReference type="ChEBI" id="CHEBI:58722"/>
        <dbReference type="ChEBI" id="CHEBI:456216"/>
        <dbReference type="EC" id="2.7.1.170"/>
    </reaction>
</comment>
<proteinExistence type="inferred from homology"/>
<dbReference type="EC" id="2.7.1.170" evidence="1"/>
<dbReference type="EMBL" id="FOXO01000016">
    <property type="protein sequence ID" value="SFQ03800.1"/>
    <property type="molecule type" value="Genomic_DNA"/>
</dbReference>
<dbReference type="RefSeq" id="WP_074888558.1">
    <property type="nucleotide sequence ID" value="NZ_FOXO01000016.1"/>
</dbReference>
<organism evidence="2 3">
    <name type="scientific">Butyrivibrio proteoclasticus</name>
    <dbReference type="NCBI Taxonomy" id="43305"/>
    <lineage>
        <taxon>Bacteria</taxon>
        <taxon>Bacillati</taxon>
        <taxon>Bacillota</taxon>
        <taxon>Clostridia</taxon>
        <taxon>Lachnospirales</taxon>
        <taxon>Lachnospiraceae</taxon>
        <taxon>Butyrivibrio</taxon>
    </lineage>
</organism>
<keyword evidence="1" id="KW-0119">Carbohydrate metabolism</keyword>
<evidence type="ECO:0000256" key="1">
    <source>
        <dbReference type="HAMAP-Rule" id="MF_01270"/>
    </source>
</evidence>
<protein>
    <recommendedName>
        <fullName evidence="1">Anhydro-N-acetylmuramic acid kinase</fullName>
        <ecNumber evidence="1">2.7.1.170</ecNumber>
    </recommendedName>
    <alternativeName>
        <fullName evidence="1">AnhMurNAc kinase</fullName>
    </alternativeName>
</protein>
<comment type="pathway">
    <text evidence="1">Cell wall biogenesis; peptidoglycan recycling.</text>
</comment>
<dbReference type="GO" id="GO:0097175">
    <property type="term" value="P:1,6-anhydro-N-acetyl-beta-muramic acid catabolic process"/>
    <property type="evidence" value="ECO:0007669"/>
    <property type="project" value="UniProtKB-UniRule"/>
</dbReference>
<dbReference type="GO" id="GO:0005524">
    <property type="term" value="F:ATP binding"/>
    <property type="evidence" value="ECO:0007669"/>
    <property type="project" value="UniProtKB-UniRule"/>
</dbReference>
<evidence type="ECO:0000313" key="3">
    <source>
        <dbReference type="Proteomes" id="UP000182624"/>
    </source>
</evidence>
<dbReference type="UniPathway" id="UPA00343"/>
<keyword evidence="1" id="KW-0808">Transferase</keyword>
<gene>
    <name evidence="1" type="primary">anmK</name>
    <name evidence="2" type="ORF">SAMN04487928_11621</name>
</gene>
<comment type="pathway">
    <text evidence="1">Amino-sugar metabolism; 1,6-anhydro-N-acetylmuramate degradation.</text>
</comment>
<sequence>MHCQSELAIGLMGGTSMDGIDAALVKISQDNSSVEAELLEFECYSYSEEVKETLLSLSKGINGGTREICLMQELLGKLYADACVSLCQKANVNKHDISFVGCHGQTLWHQPKAIDYLGNKIRGTLQIGDPGFICEKIGCPVVSDFRPRDMAAGGQGAPIVPYTEFILYREDKDVALLNIGGISNITILPAKGRIDDVIAFDTGPGNLLIDQMVKDYTQGEKVYDEGGKIALSGETSKVLLDYMMQDDYLKIAPPKSTGREHYNSDFVKDIYEFCTTNNISKVDMIATVSRYTAECVYHSVREFSSVYPSKLIVSGGGTHNEAIMRRLKELFLDCRVMKAEEAGINPDAKEAVAMAVLAHETMQRKCNNVPSVTGAEHPVIMGRITY</sequence>
<dbReference type="GO" id="GO:0016301">
    <property type="term" value="F:kinase activity"/>
    <property type="evidence" value="ECO:0007669"/>
    <property type="project" value="UniProtKB-KW"/>
</dbReference>
<dbReference type="InterPro" id="IPR043129">
    <property type="entry name" value="ATPase_NBD"/>
</dbReference>
<keyword evidence="3" id="KW-1185">Reference proteome</keyword>
<feature type="binding site" evidence="1">
    <location>
        <begin position="14"/>
        <end position="21"/>
    </location>
    <ligand>
        <name>ATP</name>
        <dbReference type="ChEBI" id="CHEBI:30616"/>
    </ligand>
</feature>
<dbReference type="Gene3D" id="3.30.420.40">
    <property type="match status" value="2"/>
</dbReference>
<dbReference type="GO" id="GO:0016773">
    <property type="term" value="F:phosphotransferase activity, alcohol group as acceptor"/>
    <property type="evidence" value="ECO:0007669"/>
    <property type="project" value="UniProtKB-UniRule"/>
</dbReference>